<feature type="transmembrane region" description="Helical" evidence="2">
    <location>
        <begin position="507"/>
        <end position="529"/>
    </location>
</feature>
<reference evidence="3 5" key="2">
    <citation type="submission" date="2018-11" db="EMBL/GenBank/DDBJ databases">
        <authorList>
            <consortium name="Pathogen Informatics"/>
        </authorList>
    </citation>
    <scope>NUCLEOTIDE SEQUENCE [LARGE SCALE GENOMIC DNA]</scope>
</reference>
<evidence type="ECO:0000256" key="1">
    <source>
        <dbReference type="SAM" id="MobiDB-lite"/>
    </source>
</evidence>
<dbReference type="InterPro" id="IPR052208">
    <property type="entry name" value="DmX-like/RAVE_component"/>
</dbReference>
<dbReference type="STRING" id="318479.A0A158Q410"/>
<feature type="transmembrane region" description="Helical" evidence="2">
    <location>
        <begin position="541"/>
        <end position="563"/>
    </location>
</feature>
<evidence type="ECO:0000313" key="4">
    <source>
        <dbReference type="Proteomes" id="UP000038040"/>
    </source>
</evidence>
<keyword evidence="2" id="KW-0472">Membrane</keyword>
<dbReference type="Proteomes" id="UP000038040">
    <property type="component" value="Unplaced"/>
</dbReference>
<dbReference type="OrthoDB" id="342131at2759"/>
<gene>
    <name evidence="3" type="ORF">DME_LOCUS7739</name>
</gene>
<protein>
    <submittedName>
        <fullName evidence="6">WD_REPEATS_REGION domain-containing protein</fullName>
    </submittedName>
</protein>
<dbReference type="SUPFAM" id="SSF50978">
    <property type="entry name" value="WD40 repeat-like"/>
    <property type="match status" value="2"/>
</dbReference>
<dbReference type="GO" id="GO:0007035">
    <property type="term" value="P:vacuolar acidification"/>
    <property type="evidence" value="ECO:0007669"/>
    <property type="project" value="TreeGrafter"/>
</dbReference>
<dbReference type="InterPro" id="IPR036322">
    <property type="entry name" value="WD40_repeat_dom_sf"/>
</dbReference>
<feature type="region of interest" description="Disordered" evidence="1">
    <location>
        <begin position="304"/>
        <end position="340"/>
    </location>
</feature>
<name>A0A158Q410_DRAME</name>
<evidence type="ECO:0000256" key="2">
    <source>
        <dbReference type="SAM" id="Phobius"/>
    </source>
</evidence>
<feature type="compositionally biased region" description="Basic and acidic residues" evidence="1">
    <location>
        <begin position="316"/>
        <end position="340"/>
    </location>
</feature>
<dbReference type="AlphaFoldDB" id="A0A158Q410"/>
<dbReference type="WBParaSite" id="DME_0000373401-mRNA-1">
    <property type="protein sequence ID" value="DME_0000373401-mRNA-1"/>
    <property type="gene ID" value="DME_0000373401"/>
</dbReference>
<dbReference type="EMBL" id="UYYG01001162">
    <property type="protein sequence ID" value="VDN57766.1"/>
    <property type="molecule type" value="Genomic_DNA"/>
</dbReference>
<dbReference type="PANTHER" id="PTHR13950">
    <property type="entry name" value="RABCONNECTIN-RELATED"/>
    <property type="match status" value="1"/>
</dbReference>
<reference evidence="6" key="1">
    <citation type="submission" date="2016-04" db="UniProtKB">
        <authorList>
            <consortium name="WormBaseParasite"/>
        </authorList>
    </citation>
    <scope>IDENTIFICATION</scope>
</reference>
<evidence type="ECO:0000313" key="5">
    <source>
        <dbReference type="Proteomes" id="UP000274756"/>
    </source>
</evidence>
<proteinExistence type="predicted"/>
<accession>A0A158Q410</accession>
<dbReference type="Pfam" id="PF00400">
    <property type="entry name" value="WD40"/>
    <property type="match status" value="1"/>
</dbReference>
<dbReference type="PANTHER" id="PTHR13950:SF9">
    <property type="entry name" value="RABCONNECTIN-3A"/>
    <property type="match status" value="1"/>
</dbReference>
<keyword evidence="2" id="KW-1133">Transmembrane helix</keyword>
<dbReference type="InterPro" id="IPR001680">
    <property type="entry name" value="WD40_rpt"/>
</dbReference>
<dbReference type="InterPro" id="IPR015943">
    <property type="entry name" value="WD40/YVTN_repeat-like_dom_sf"/>
</dbReference>
<evidence type="ECO:0000313" key="3">
    <source>
        <dbReference type="EMBL" id="VDN57766.1"/>
    </source>
</evidence>
<feature type="compositionally biased region" description="Basic residues" evidence="1">
    <location>
        <begin position="306"/>
        <end position="315"/>
    </location>
</feature>
<evidence type="ECO:0000313" key="6">
    <source>
        <dbReference type="WBParaSite" id="DME_0000373401-mRNA-1"/>
    </source>
</evidence>
<keyword evidence="5" id="KW-1185">Reference proteome</keyword>
<sequence>MSVHQIITGALNRGDNVFSIGAVDGVKFTNNFDFVRSACAVGTDIVILSSLFERVQVIPGSCYGTEHLVSCINCCGTSGKIAAVYDKVIRIFEPVNQPFEKAKQKFTYRWFETENLIEHTTISHLSWSLEGLSLLVCCTDELLLYHHPTLIAIFNHKGLESPVKFSILDEEFNKQSNEENFSWECVWSQKLSSPLKYLSYCPDGTFFATCGEHDSLVKIWYLNGENKNKENTALQLNFIYLQHPMPVSGLEWRKTTAYISHNSIRNTLLTWCEDNTVRLWKESPNVDLVFHHLNEISDAIMGQKASQHKMSKKSKLRDTQNRIKDKKKKENDMTDAMPHTESHQRISINDVFNGLCNKFGVNFHLCATINAHNDCLLVPSMEQVVNGCKTFTVHWLNNKDLVFNKGVEKLLTELLLYEQQSFYYSPCDNGDHIDEEYGRQKVSYAASVLLEETSNMAVTSNVLTEQDSKSERRSSLSSNFSEEAMSKNSVDTKLEILNKNWIKSNDVLFAIHPVDGSLLTWFVFFLVNVKSPLKYSNKFKSVLFSILLEFWTYFFTSLNSSFFNIHSSIFFRTVEFLDDLYLQPVVSFTSRFPNAFPVSDAQSLNPYLSSFSPHDPVYISVIQRHLSANDEWYDEWNVVDAIRILERRSSNLLFLLTSHENGSLNLWHLSMDDNSSFSSILNISHASRMCGHRFQISQIIAHPILPLMLTTSHFNGSERSSSGDERSELIFWRINPVGPLCKSGGLRELARITSFQSSFTSVAWVPAIVPRFNIHYCIIINDYKKYLLNPIGILCRSGLLNSHYLTVIFSWTLGGVCNSPSTCFVANDGGCLILYQAVIDAGGLLAQIYAAKLHNVPLSSDVSSDLPIKENANENINVVSTQSSSKPGCVIKLAEINDSNHDAANVIFAHVYNERLMTTSFGLDVPFRTKKMMDRNRTSAFLEHYYIVIIEKINDMDSIRMWSLAISSELPKASMNRDGAHVTLSGVQLSVKTEKVYDQSLPLPNGVKVVSAVPAAGHLSSSSMYPTCQAPYVLLTACSDERIRFWSCDIKTDNSKLLFEWSNWAMVSGTIESDLEMDGEIFSVSAAHSGRFACAYLPAGTVHTGTFNAKSVKVAIFECESSGGVEWLLEGNLRIDHSAENMKRSPVLHGEITHEISETQENDVSRFINMTPSYNHKLLRRISSKSTIGMQSLLILSAHPTSTMKRVLSENALRAKEFSDNMSISSLIRLDWVSTEDGSHILTVAVGSSIYFYAQVSQGAAQTNILMMKEHETRRRPTLRKISSLANRQDLSSHLTHWLCIRFLELQSADGLPPLPTSLKWVRDGLLVVGMQSEIRCYNQWNLPTTKMQMNSQRETLTSRYRYMYIYIYIYFYKGPHHYWLNSFHWFVALVSVLKYPLAIEIQVSDPDFCASLFLRGIEPQHRRFQLNNNHSIPMVKGVASIIIIMALDRAA</sequence>
<dbReference type="Gene3D" id="2.130.10.10">
    <property type="entry name" value="YVTN repeat-like/Quinoprotein amine dehydrogenase"/>
    <property type="match status" value="1"/>
</dbReference>
<keyword evidence="2" id="KW-0812">Transmembrane</keyword>
<dbReference type="Proteomes" id="UP000274756">
    <property type="component" value="Unassembled WGS sequence"/>
</dbReference>
<organism evidence="4 6">
    <name type="scientific">Dracunculus medinensis</name>
    <name type="common">Guinea worm</name>
    <dbReference type="NCBI Taxonomy" id="318479"/>
    <lineage>
        <taxon>Eukaryota</taxon>
        <taxon>Metazoa</taxon>
        <taxon>Ecdysozoa</taxon>
        <taxon>Nematoda</taxon>
        <taxon>Chromadorea</taxon>
        <taxon>Rhabditida</taxon>
        <taxon>Spirurina</taxon>
        <taxon>Dracunculoidea</taxon>
        <taxon>Dracunculidae</taxon>
        <taxon>Dracunculus</taxon>
    </lineage>
</organism>
<dbReference type="GO" id="GO:0043291">
    <property type="term" value="C:RAVE complex"/>
    <property type="evidence" value="ECO:0007669"/>
    <property type="project" value="TreeGrafter"/>
</dbReference>
<dbReference type="SMART" id="SM00320">
    <property type="entry name" value="WD40"/>
    <property type="match status" value="5"/>
</dbReference>